<organism evidence="1 2">
    <name type="scientific">Yersinia pseudotuberculosis serotype O:1b (strain IP 31758)</name>
    <dbReference type="NCBI Taxonomy" id="349747"/>
    <lineage>
        <taxon>Bacteria</taxon>
        <taxon>Pseudomonadati</taxon>
        <taxon>Pseudomonadota</taxon>
        <taxon>Gammaproteobacteria</taxon>
        <taxon>Enterobacterales</taxon>
        <taxon>Yersiniaceae</taxon>
        <taxon>Yersinia</taxon>
    </lineage>
</organism>
<proteinExistence type="predicted"/>
<reference evidence="1 2" key="1">
    <citation type="journal article" date="2007" name="PLoS Genet.">
        <title>The complete genome sequence of Yersinia pseudotuberculosis IP31758, the causative agent of Far East scarlet-like fever.</title>
        <authorList>
            <person name="Eppinger M."/>
            <person name="Rosovitz M.J."/>
            <person name="Fricke W.F."/>
            <person name="Rasko D.A."/>
            <person name="Kokorina G."/>
            <person name="Fayolle C."/>
            <person name="Lindler L.E."/>
            <person name="Carniel E."/>
            <person name="Ravel J."/>
        </authorList>
    </citation>
    <scope>NUCLEOTIDE SEQUENCE [LARGE SCALE GENOMIC DNA]</scope>
    <source>
        <strain evidence="1 2">IP 31758</strain>
    </source>
</reference>
<name>A0A0U1QZ17_YERP3</name>
<evidence type="ECO:0000313" key="2">
    <source>
        <dbReference type="Proteomes" id="UP000002412"/>
    </source>
</evidence>
<dbReference type="Proteomes" id="UP000002412">
    <property type="component" value="Chromosome"/>
</dbReference>
<dbReference type="KEGG" id="ypi:YpsIP31758_3314"/>
<dbReference type="HOGENOM" id="CLU_3384506_0_0_6"/>
<dbReference type="EMBL" id="CP000720">
    <property type="protein sequence ID" value="ABS48007.1"/>
    <property type="molecule type" value="Genomic_DNA"/>
</dbReference>
<accession>A0A0U1QZ17</accession>
<dbReference type="AlphaFoldDB" id="A0A0U1QZ17"/>
<evidence type="ECO:0000313" key="1">
    <source>
        <dbReference type="EMBL" id="ABS48007.1"/>
    </source>
</evidence>
<gene>
    <name evidence="1" type="ordered locus">YpsIP31758_3314</name>
</gene>
<protein>
    <submittedName>
        <fullName evidence="1">Uncharacterized protein</fullName>
    </submittedName>
</protein>
<sequence length="33" mass="3803">MESLSNRLIQLNWLPERSQFGGGRVICDNRSLI</sequence>